<dbReference type="InterPro" id="IPR001173">
    <property type="entry name" value="Glyco_trans_2-like"/>
</dbReference>
<dbReference type="OrthoDB" id="9179784at2"/>
<evidence type="ECO:0000313" key="2">
    <source>
        <dbReference type="EMBL" id="RUO53730.1"/>
    </source>
</evidence>
<dbReference type="Gene3D" id="3.90.550.10">
    <property type="entry name" value="Spore Coat Polysaccharide Biosynthesis Protein SpsA, Chain A"/>
    <property type="match status" value="1"/>
</dbReference>
<proteinExistence type="predicted"/>
<dbReference type="PANTHER" id="PTHR43179:SF7">
    <property type="entry name" value="RHAMNOSYLTRANSFERASE WBBL"/>
    <property type="match status" value="1"/>
</dbReference>
<dbReference type="EMBL" id="PIPV01000005">
    <property type="protein sequence ID" value="RUO53730.1"/>
    <property type="molecule type" value="Genomic_DNA"/>
</dbReference>
<dbReference type="Proteomes" id="UP000287330">
    <property type="component" value="Unassembled WGS sequence"/>
</dbReference>
<comment type="caution">
    <text evidence="2">The sequence shown here is derived from an EMBL/GenBank/DDBJ whole genome shotgun (WGS) entry which is preliminary data.</text>
</comment>
<protein>
    <recommendedName>
        <fullName evidence="1">Glycosyltransferase 2-like domain-containing protein</fullName>
    </recommendedName>
</protein>
<name>A0A432XYD5_9GAMM</name>
<dbReference type="CDD" id="cd04186">
    <property type="entry name" value="GT_2_like_c"/>
    <property type="match status" value="1"/>
</dbReference>
<evidence type="ECO:0000259" key="1">
    <source>
        <dbReference type="Pfam" id="PF00535"/>
    </source>
</evidence>
<dbReference type="RefSeq" id="WP_110574388.1">
    <property type="nucleotide sequence ID" value="NZ_PIPV01000005.1"/>
</dbReference>
<dbReference type="AlphaFoldDB" id="A0A432XYD5"/>
<sequence length="672" mass="77097">MERRIKIKSTIKFEVKSKRWKLKLTSGVAKLVAIAPQKLGWQRVTVSAKTPEALKKLQGEISFYLRQNDNIASVALIKESPRKLALVFYRHNPLSHLILEWQDESPGLSNQKALFAIKHRAITATKAWFFMLQSVAKRKSNTGEKHSQIYRITRARQKRQGTSHALKKLVQEYQPLLTHQLITCEPYQHWRLYTEPKLAIDQPQSNQVRVNSFAHLDDICESDWYTPLGDEVTNARQFNRAFNETVTIHPQAAVIYWDHDYLADGRRVQPQFKPSWDADYFMSYDYIDLAFAVKGSVIKQLIRHNEALKRRPHLLLLNLLVGGHIRSSSQTIVNISAVLQHLPATQSIWLNATQTQARQALVKQWYQQQGLGDVTVESGYSVGVTKASFKLIKQPKISIIIPTRDALAVTRTCVESVLNKTNYTNFEVIIVDNQSREADTLAWFDEITKDERVRVLAYNAPFNYSAINNFAVAHASGDWVCLLNNDTEVINTGWLTEMAQYALREDVGCVGAKLYYHDNTIQHAGVVMGLWGLAGHSHKFFLRHAPGYMNRLVAVQKYSAVTAACLLVNKKIYQRVNGLNEQDLTVAFNDVDFCLKVQALGYINIWTPYAELYHYESKSRGKDDTPEKQAREAREIEYMRTTWSAEIKNDPCYNVNLTRDNEDFNIRLSFDK</sequence>
<keyword evidence="3" id="KW-1185">Reference proteome</keyword>
<dbReference type="InterPro" id="IPR029044">
    <property type="entry name" value="Nucleotide-diphossugar_trans"/>
</dbReference>
<dbReference type="Pfam" id="PF00535">
    <property type="entry name" value="Glycos_transf_2"/>
    <property type="match status" value="1"/>
</dbReference>
<dbReference type="PANTHER" id="PTHR43179">
    <property type="entry name" value="RHAMNOSYLTRANSFERASE WBBL"/>
    <property type="match status" value="1"/>
</dbReference>
<gene>
    <name evidence="2" type="ORF">CWE25_07525</name>
</gene>
<feature type="domain" description="Glycosyltransferase 2-like" evidence="1">
    <location>
        <begin position="398"/>
        <end position="523"/>
    </location>
</feature>
<accession>A0A432XYD5</accession>
<dbReference type="SUPFAM" id="SSF53448">
    <property type="entry name" value="Nucleotide-diphospho-sugar transferases"/>
    <property type="match status" value="1"/>
</dbReference>
<evidence type="ECO:0000313" key="3">
    <source>
        <dbReference type="Proteomes" id="UP000287330"/>
    </source>
</evidence>
<organism evidence="2 3">
    <name type="scientific">Idiomarina fontislapidosi</name>
    <dbReference type="NCBI Taxonomy" id="263723"/>
    <lineage>
        <taxon>Bacteria</taxon>
        <taxon>Pseudomonadati</taxon>
        <taxon>Pseudomonadota</taxon>
        <taxon>Gammaproteobacteria</taxon>
        <taxon>Alteromonadales</taxon>
        <taxon>Idiomarinaceae</taxon>
        <taxon>Idiomarina</taxon>
    </lineage>
</organism>
<reference evidence="3" key="1">
    <citation type="journal article" date="2018" name="Front. Microbiol.">
        <title>Genome-Based Analysis Reveals the Taxonomy and Diversity of the Family Idiomarinaceae.</title>
        <authorList>
            <person name="Liu Y."/>
            <person name="Lai Q."/>
            <person name="Shao Z."/>
        </authorList>
    </citation>
    <scope>NUCLEOTIDE SEQUENCE [LARGE SCALE GENOMIC DNA]</scope>
    <source>
        <strain evidence="3">F23</strain>
    </source>
</reference>